<dbReference type="RefSeq" id="WP_107137536.1">
    <property type="nucleotide sequence ID" value="NZ_PYSV01000006.1"/>
</dbReference>
<gene>
    <name evidence="2" type="ORF">C8263_07635</name>
</gene>
<keyword evidence="3" id="KW-1185">Reference proteome</keyword>
<name>A0A2T3W8T3_9DEIO</name>
<evidence type="ECO:0000313" key="2">
    <source>
        <dbReference type="EMBL" id="PTA68308.1"/>
    </source>
</evidence>
<dbReference type="Proteomes" id="UP000240317">
    <property type="component" value="Unassembled WGS sequence"/>
</dbReference>
<feature type="region of interest" description="Disordered" evidence="1">
    <location>
        <begin position="60"/>
        <end position="86"/>
    </location>
</feature>
<dbReference type="OrthoDB" id="74270at2"/>
<feature type="compositionally biased region" description="Basic and acidic residues" evidence="1">
    <location>
        <begin position="73"/>
        <end position="86"/>
    </location>
</feature>
<comment type="caution">
    <text evidence="2">The sequence shown here is derived from an EMBL/GenBank/DDBJ whole genome shotgun (WGS) entry which is preliminary data.</text>
</comment>
<dbReference type="AlphaFoldDB" id="A0A2T3W8T3"/>
<evidence type="ECO:0000313" key="3">
    <source>
        <dbReference type="Proteomes" id="UP000240317"/>
    </source>
</evidence>
<sequence>MTGDNRYGDAPLGKSVEEIEADSGNQVNDPRPGEHRRADDLAGVVPAVVNGTTSAVPAVVRPGALVEGGSGADDGRTRENRDSSEE</sequence>
<proteinExistence type="predicted"/>
<evidence type="ECO:0000256" key="1">
    <source>
        <dbReference type="SAM" id="MobiDB-lite"/>
    </source>
</evidence>
<feature type="compositionally biased region" description="Basic and acidic residues" evidence="1">
    <location>
        <begin position="31"/>
        <end position="40"/>
    </location>
</feature>
<protein>
    <submittedName>
        <fullName evidence="2">Uncharacterized protein</fullName>
    </submittedName>
</protein>
<dbReference type="EMBL" id="PYSV01000006">
    <property type="protein sequence ID" value="PTA68308.1"/>
    <property type="molecule type" value="Genomic_DNA"/>
</dbReference>
<organism evidence="2 3">
    <name type="scientific">Deinococcus arcticus</name>
    <dbReference type="NCBI Taxonomy" id="2136176"/>
    <lineage>
        <taxon>Bacteria</taxon>
        <taxon>Thermotogati</taxon>
        <taxon>Deinococcota</taxon>
        <taxon>Deinococci</taxon>
        <taxon>Deinococcales</taxon>
        <taxon>Deinococcaceae</taxon>
        <taxon>Deinococcus</taxon>
    </lineage>
</organism>
<reference evidence="2 3" key="1">
    <citation type="submission" date="2018-03" db="EMBL/GenBank/DDBJ databases">
        <title>Draft genome of Deinococcus sp. OD32.</title>
        <authorList>
            <person name="Wang X.-P."/>
            <person name="Du Z.-J."/>
        </authorList>
    </citation>
    <scope>NUCLEOTIDE SEQUENCE [LARGE SCALE GENOMIC DNA]</scope>
    <source>
        <strain evidence="2 3">OD32</strain>
    </source>
</reference>
<accession>A0A2T3W8T3</accession>
<feature type="region of interest" description="Disordered" evidence="1">
    <location>
        <begin position="1"/>
        <end position="41"/>
    </location>
</feature>